<feature type="domain" description="Core-binding (CB)" evidence="8">
    <location>
        <begin position="20"/>
        <end position="106"/>
    </location>
</feature>
<proteinExistence type="inferred from homology"/>
<evidence type="ECO:0000313" key="9">
    <source>
        <dbReference type="EMBL" id="CAI10614.1"/>
    </source>
</evidence>
<dbReference type="Gene3D" id="1.10.443.10">
    <property type="entry name" value="Intergrase catalytic core"/>
    <property type="match status" value="1"/>
</dbReference>
<evidence type="ECO:0000256" key="2">
    <source>
        <dbReference type="ARBA" id="ARBA00022908"/>
    </source>
</evidence>
<evidence type="ECO:0000256" key="3">
    <source>
        <dbReference type="ARBA" id="ARBA00023125"/>
    </source>
</evidence>
<evidence type="ECO:0000256" key="5">
    <source>
        <dbReference type="PROSITE-ProRule" id="PRU01248"/>
    </source>
</evidence>
<dbReference type="KEGG" id="eba:p2A176"/>
<dbReference type="SUPFAM" id="SSF56349">
    <property type="entry name" value="DNA breaking-rejoining enzymes"/>
    <property type="match status" value="1"/>
</dbReference>
<keyword evidence="10" id="KW-1185">Reference proteome</keyword>
<keyword evidence="9" id="KW-0614">Plasmid</keyword>
<sequence>MNTNTPQPASIEPAAVVSKDHIDEELQRYDAYLRDLRGLSPGSRSSCLRVAHRLLRQKFGNGAVDIARLRPADVRQFLADQLEARRTPSNASTLASGLRSYFRYRSTCGDPADRLTAVISSPAHWNLASLPHALTGEEVERLLDSFRFARRWPKRGYAIVRCALDLGLRAGEIARLTISDIDWHAGTVTLRGTKSFRQDILPLPIETGQALADYLLRIPTNVTACTDERDRWGLRAKRGVQILTALVTMTLDSRPDADLSTGGRQRASYAGGRAPVGKASRAHGLMPFPFFSSTRP</sequence>
<evidence type="ECO:0000259" key="8">
    <source>
        <dbReference type="PROSITE" id="PS51900"/>
    </source>
</evidence>
<gene>
    <name evidence="9" type="primary">int</name>
    <name evidence="9" type="ORF">p2A176</name>
</gene>
<dbReference type="GO" id="GO:0003677">
    <property type="term" value="F:DNA binding"/>
    <property type="evidence" value="ECO:0007669"/>
    <property type="project" value="UniProtKB-UniRule"/>
</dbReference>
<evidence type="ECO:0000256" key="4">
    <source>
        <dbReference type="ARBA" id="ARBA00023172"/>
    </source>
</evidence>
<evidence type="ECO:0000256" key="1">
    <source>
        <dbReference type="ARBA" id="ARBA00008857"/>
    </source>
</evidence>
<keyword evidence="3 5" id="KW-0238">DNA-binding</keyword>
<protein>
    <submittedName>
        <fullName evidence="9">Probable integrase</fullName>
    </submittedName>
</protein>
<dbReference type="RefSeq" id="WP_011255014.1">
    <property type="nucleotide sequence ID" value="NC_006824.1"/>
</dbReference>
<evidence type="ECO:0000256" key="6">
    <source>
        <dbReference type="SAM" id="MobiDB-lite"/>
    </source>
</evidence>
<evidence type="ECO:0000259" key="7">
    <source>
        <dbReference type="PROSITE" id="PS51898"/>
    </source>
</evidence>
<keyword evidence="2" id="KW-0229">DNA integration</keyword>
<dbReference type="EMBL" id="CR555308">
    <property type="protein sequence ID" value="CAI10614.1"/>
    <property type="molecule type" value="Genomic_DNA"/>
</dbReference>
<dbReference type="PROSITE" id="PS51898">
    <property type="entry name" value="TYR_RECOMBINASE"/>
    <property type="match status" value="1"/>
</dbReference>
<dbReference type="InterPro" id="IPR050090">
    <property type="entry name" value="Tyrosine_recombinase_XerCD"/>
</dbReference>
<dbReference type="InterPro" id="IPR002104">
    <property type="entry name" value="Integrase_catalytic"/>
</dbReference>
<accession>Q5NWF0</accession>
<name>Q5NWF0_AROAE</name>
<dbReference type="HOGENOM" id="CLU_938913_0_0_4"/>
<dbReference type="InterPro" id="IPR013762">
    <property type="entry name" value="Integrase-like_cat_sf"/>
</dbReference>
<geneLocation type="plasmid" evidence="10">
    <name>pAzo2</name>
</geneLocation>
<dbReference type="InterPro" id="IPR044068">
    <property type="entry name" value="CB"/>
</dbReference>
<comment type="similarity">
    <text evidence="1">Belongs to the 'phage' integrase family.</text>
</comment>
<reference evidence="9 10" key="1">
    <citation type="journal article" date="2005" name="Arch. Microbiol.">
        <title>The genome sequence of an anaerobic aromatic-degrading denitrifying bacterium, strain EbN1.</title>
        <authorList>
            <person name="Rabus R."/>
            <person name="Kube M."/>
            <person name="Heider J."/>
            <person name="Beck A."/>
            <person name="Heitmann K."/>
            <person name="Widdel F."/>
            <person name="Reinhardt R."/>
        </authorList>
    </citation>
    <scope>NUCLEOTIDE SEQUENCE [LARGE SCALE GENOMIC DNA]</scope>
    <source>
        <strain evidence="9 10">EbN1</strain>
        <plasmid evidence="10">Plasmid pAzo2</plasmid>
    </source>
</reference>
<dbReference type="InterPro" id="IPR011010">
    <property type="entry name" value="DNA_brk_join_enz"/>
</dbReference>
<feature type="region of interest" description="Disordered" evidence="6">
    <location>
        <begin position="257"/>
        <end position="280"/>
    </location>
</feature>
<dbReference type="Pfam" id="PF00589">
    <property type="entry name" value="Phage_integrase"/>
    <property type="match status" value="1"/>
</dbReference>
<dbReference type="PANTHER" id="PTHR30349:SF41">
    <property type="entry name" value="INTEGRASE_RECOMBINASE PROTEIN MJ0367-RELATED"/>
    <property type="match status" value="1"/>
</dbReference>
<dbReference type="AlphaFoldDB" id="Q5NWF0"/>
<organism evidence="9 10">
    <name type="scientific">Aromatoleum aromaticum (strain DSM 19018 / LMG 30748 / EbN1)</name>
    <name type="common">Azoarcus sp. (strain EbN1)</name>
    <dbReference type="NCBI Taxonomy" id="76114"/>
    <lineage>
        <taxon>Bacteria</taxon>
        <taxon>Pseudomonadati</taxon>
        <taxon>Pseudomonadota</taxon>
        <taxon>Betaproteobacteria</taxon>
        <taxon>Rhodocyclales</taxon>
        <taxon>Rhodocyclaceae</taxon>
        <taxon>Aromatoleum</taxon>
    </lineage>
</organism>
<keyword evidence="4" id="KW-0233">DNA recombination</keyword>
<feature type="domain" description="Tyr recombinase" evidence="7">
    <location>
        <begin position="129"/>
        <end position="296"/>
    </location>
</feature>
<dbReference type="eggNOG" id="COG4974">
    <property type="taxonomic scope" value="Bacteria"/>
</dbReference>
<dbReference type="GO" id="GO:0006310">
    <property type="term" value="P:DNA recombination"/>
    <property type="evidence" value="ECO:0007669"/>
    <property type="project" value="UniProtKB-KW"/>
</dbReference>
<dbReference type="GO" id="GO:0015074">
    <property type="term" value="P:DNA integration"/>
    <property type="evidence" value="ECO:0007669"/>
    <property type="project" value="UniProtKB-KW"/>
</dbReference>
<dbReference type="PANTHER" id="PTHR30349">
    <property type="entry name" value="PHAGE INTEGRASE-RELATED"/>
    <property type="match status" value="1"/>
</dbReference>
<dbReference type="Proteomes" id="UP000006552">
    <property type="component" value="Plasmid 2"/>
</dbReference>
<evidence type="ECO:0000313" key="10">
    <source>
        <dbReference type="Proteomes" id="UP000006552"/>
    </source>
</evidence>
<dbReference type="OrthoDB" id="8912821at2"/>
<dbReference type="PROSITE" id="PS51900">
    <property type="entry name" value="CB"/>
    <property type="match status" value="1"/>
</dbReference>